<dbReference type="GO" id="GO:0006623">
    <property type="term" value="P:protein targeting to vacuole"/>
    <property type="evidence" value="ECO:0007669"/>
    <property type="project" value="UniProtKB-UniRule"/>
</dbReference>
<protein>
    <recommendedName>
        <fullName evidence="2 5">Vacuolar fusion protein MON1</fullName>
    </recommendedName>
</protein>
<feature type="domain" description="FUZ/MON1/HPS1 second Longin" evidence="8">
    <location>
        <begin position="363"/>
        <end position="475"/>
    </location>
</feature>
<dbReference type="PRINTS" id="PR01546">
    <property type="entry name" value="YEAST73DUF"/>
</dbReference>
<gene>
    <name evidence="10" type="ORF">Egran_05507</name>
</gene>
<feature type="domain" description="FUZ/MON1/HPS1 first Longin" evidence="7">
    <location>
        <begin position="201"/>
        <end position="323"/>
    </location>
</feature>
<comment type="similarity">
    <text evidence="5">Belongs to the MON1/SAND family.</text>
</comment>
<comment type="caution">
    <text evidence="10">The sequence shown here is derived from an EMBL/GenBank/DDBJ whole genome shotgun (WGS) entry which is preliminary data.</text>
</comment>
<feature type="region of interest" description="Disordered" evidence="6">
    <location>
        <begin position="73"/>
        <end position="95"/>
    </location>
</feature>
<feature type="compositionally biased region" description="Polar residues" evidence="6">
    <location>
        <begin position="12"/>
        <end position="24"/>
    </location>
</feature>
<keyword evidence="5" id="KW-0472">Membrane</keyword>
<proteinExistence type="inferred from homology"/>
<keyword evidence="5" id="KW-0813">Transport</keyword>
<evidence type="ECO:0000313" key="11">
    <source>
        <dbReference type="Proteomes" id="UP000243515"/>
    </source>
</evidence>
<dbReference type="OrthoDB" id="272411at2759"/>
<feature type="region of interest" description="Disordered" evidence="6">
    <location>
        <begin position="1"/>
        <end position="38"/>
    </location>
</feature>
<dbReference type="PANTHER" id="PTHR13027">
    <property type="entry name" value="SAND PROTEIN-RELATED"/>
    <property type="match status" value="1"/>
</dbReference>
<evidence type="ECO:0000256" key="4">
    <source>
        <dbReference type="ARBA" id="ARBA00043892"/>
    </source>
</evidence>
<evidence type="ECO:0000256" key="2">
    <source>
        <dbReference type="ARBA" id="ARBA00018132"/>
    </source>
</evidence>
<dbReference type="InterPro" id="IPR043970">
    <property type="entry name" value="FUZ/MON1/HPS1_longin_3"/>
</dbReference>
<keyword evidence="5" id="KW-0653">Protein transport</keyword>
<feature type="domain" description="FUZ/MON1/HPS1 third Longin" evidence="9">
    <location>
        <begin position="509"/>
        <end position="608"/>
    </location>
</feature>
<comment type="function">
    <text evidence="5">Required for multiple vacuole delivery pathways including the cytoplasm to vacuole transport (Cvt), autophagy, pexophagy and endocytosis.</text>
</comment>
<dbReference type="GO" id="GO:0006914">
    <property type="term" value="P:autophagy"/>
    <property type="evidence" value="ECO:0007669"/>
    <property type="project" value="UniProtKB-UniRule"/>
</dbReference>
<dbReference type="InterPro" id="IPR043971">
    <property type="entry name" value="FUZ/MON1/HPS1_longin_2"/>
</dbReference>
<evidence type="ECO:0000256" key="6">
    <source>
        <dbReference type="SAM" id="MobiDB-lite"/>
    </source>
</evidence>
<dbReference type="Pfam" id="PF19037">
    <property type="entry name" value="Fuz_longin_2"/>
    <property type="match status" value="1"/>
</dbReference>
<evidence type="ECO:0000313" key="10">
    <source>
        <dbReference type="EMBL" id="OXV06725.1"/>
    </source>
</evidence>
<keyword evidence="5" id="KW-0926">Vacuole</keyword>
<accession>A0A232LRD7</accession>
<feature type="compositionally biased region" description="Polar residues" evidence="6">
    <location>
        <begin position="73"/>
        <end position="86"/>
    </location>
</feature>
<comment type="function">
    <text evidence="4">In complex with CCZ1, is required for multiple vacuole delivery pathways including the cytoplasm to vacuole transport (Cvt), autophagy, pexophagy and endocytosis. The MON1-CCZ1 complex acts at the fusion of vesicles with the vacuole, through its regulation of the SNARE complex during the coordinated priming and docking stages of fusion, and particularly at the stage of tethering/docking.</text>
</comment>
<dbReference type="GO" id="GO:0016192">
    <property type="term" value="P:vesicle-mediated transport"/>
    <property type="evidence" value="ECO:0007669"/>
    <property type="project" value="InterPro"/>
</dbReference>
<dbReference type="InterPro" id="IPR004353">
    <property type="entry name" value="Mon1"/>
</dbReference>
<dbReference type="AlphaFoldDB" id="A0A232LRD7"/>
<comment type="subcellular location">
    <subcellularLocation>
        <location evidence="5">Endosome</location>
        <location evidence="5">Multivesicular body membrane</location>
        <topology evidence="5">Peripheral membrane protein</topology>
    </subcellularLocation>
    <subcellularLocation>
        <location evidence="1 5">Prevacuolar compartment membrane</location>
        <topology evidence="1 5">Peripheral membrane protein</topology>
    </subcellularLocation>
    <subcellularLocation>
        <location evidence="5">Vacuole membrane</location>
        <topology evidence="5">Peripheral membrane protein</topology>
    </subcellularLocation>
</comment>
<evidence type="ECO:0000259" key="9">
    <source>
        <dbReference type="Pfam" id="PF19038"/>
    </source>
</evidence>
<dbReference type="EMBL" id="NPHW01005472">
    <property type="protein sequence ID" value="OXV06725.1"/>
    <property type="molecule type" value="Genomic_DNA"/>
</dbReference>
<keyword evidence="11" id="KW-1185">Reference proteome</keyword>
<dbReference type="GO" id="GO:0000329">
    <property type="term" value="C:fungal-type vacuole membrane"/>
    <property type="evidence" value="ECO:0007669"/>
    <property type="project" value="TreeGrafter"/>
</dbReference>
<dbReference type="Pfam" id="PF19036">
    <property type="entry name" value="Fuz_longin_1"/>
    <property type="match status" value="1"/>
</dbReference>
<dbReference type="InterPro" id="IPR043972">
    <property type="entry name" value="FUZ/MON1/HPS1_longin_1"/>
</dbReference>
<dbReference type="GO" id="GO:0032585">
    <property type="term" value="C:multivesicular body membrane"/>
    <property type="evidence" value="ECO:0007669"/>
    <property type="project" value="UniProtKB-SubCell"/>
</dbReference>
<reference evidence="10 11" key="1">
    <citation type="journal article" date="2015" name="Environ. Microbiol.">
        <title>Metagenome sequence of Elaphomyces granulatus from sporocarp tissue reveals Ascomycota ectomycorrhizal fingerprints of genome expansion and a Proteobacteria-rich microbiome.</title>
        <authorList>
            <person name="Quandt C.A."/>
            <person name="Kohler A."/>
            <person name="Hesse C.N."/>
            <person name="Sharpton T.J."/>
            <person name="Martin F."/>
            <person name="Spatafora J.W."/>
        </authorList>
    </citation>
    <scope>NUCLEOTIDE SEQUENCE [LARGE SCALE GENOMIC DNA]</scope>
    <source>
        <strain evidence="10 11">OSC145934</strain>
    </source>
</reference>
<dbReference type="Pfam" id="PF19038">
    <property type="entry name" value="Fuz_longin_3"/>
    <property type="match status" value="1"/>
</dbReference>
<evidence type="ECO:0000256" key="5">
    <source>
        <dbReference type="RuleBase" id="RU367048"/>
    </source>
</evidence>
<name>A0A232LRD7_9EURO</name>
<dbReference type="GO" id="GO:0035658">
    <property type="term" value="C:Mon1-Ccz1 complex"/>
    <property type="evidence" value="ECO:0007669"/>
    <property type="project" value="TreeGrafter"/>
</dbReference>
<evidence type="ECO:0000259" key="8">
    <source>
        <dbReference type="Pfam" id="PF19037"/>
    </source>
</evidence>
<evidence type="ECO:0000256" key="1">
    <source>
        <dbReference type="ARBA" id="ARBA00004380"/>
    </source>
</evidence>
<keyword evidence="3 5" id="KW-0967">Endosome</keyword>
<evidence type="ECO:0000256" key="3">
    <source>
        <dbReference type="ARBA" id="ARBA00022753"/>
    </source>
</evidence>
<sequence>MDTLQDDPKYASGTQESTSRSRSAGSEGPPPPLPPRAINLLNKERYTHTRNASQSINQNLQSKATTALSLTDISPRSNQDSGSQDPPTIGFGSINLGRDFKAEESLSQLASARGSEIGDSASIRSYFPNSEPGDEESLFDDFILTDSSQEPSGTIGLSGREGFLIDDGEDDFASEFQPVGELDADCKNEELLLERWKGKRKHYIILSAAGKPIYTRHGDGGLVSSYVGIIQTIISFYQGSDDTLRSFQAGDTKFVILIQGPLYLVAISRILESDTQLRLQLEALYTQILSTLTLPALTHLFSIRPSTDLKRPLHGTEALLSSLADTFTKGSPTTLLSALECLKIRKAHRQCINNALLKSKVESLLYGLVVAGGRLVSVVRPKKHSLHPGDLQLLFNMIFEADGVKAGGGESWIPVCLPGFNNSGYLYMYVSFLDLRGEVSTPNETTTKDKSVAIVLISTNKESFFELQGMRDTFVEGQQMEKNGSIKIIKEAIDNGRPSPAHIVPSTPLRHFIFKSKVHVQFVLSSYEPYFQSIPRRRRLFSVYNLLHASVHSKHTHVKVHHSVSRSASSLALVTPTFELYCVAGPATHHASLSQSAGKIIQWIQREEERLFIIGGAVF</sequence>
<dbReference type="Proteomes" id="UP000243515">
    <property type="component" value="Unassembled WGS sequence"/>
</dbReference>
<evidence type="ECO:0000259" key="7">
    <source>
        <dbReference type="Pfam" id="PF19036"/>
    </source>
</evidence>
<keyword evidence="5" id="KW-0072">Autophagy</keyword>
<dbReference type="PANTHER" id="PTHR13027:SF7">
    <property type="entry name" value="VACUOLAR FUSION PROTEIN MON1 HOMOLOG"/>
    <property type="match status" value="1"/>
</dbReference>
<organism evidence="10 11">
    <name type="scientific">Elaphomyces granulatus</name>
    <dbReference type="NCBI Taxonomy" id="519963"/>
    <lineage>
        <taxon>Eukaryota</taxon>
        <taxon>Fungi</taxon>
        <taxon>Dikarya</taxon>
        <taxon>Ascomycota</taxon>
        <taxon>Pezizomycotina</taxon>
        <taxon>Eurotiomycetes</taxon>
        <taxon>Eurotiomycetidae</taxon>
        <taxon>Eurotiales</taxon>
        <taxon>Elaphomycetaceae</taxon>
        <taxon>Elaphomyces</taxon>
    </lineage>
</organism>